<dbReference type="PANTHER" id="PTHR42866:SF2">
    <property type="entry name" value="3-DEOXY-MANNO-OCTULOSONATE CYTIDYLYLTRANSFERASE, MITOCHONDRIAL"/>
    <property type="match status" value="1"/>
</dbReference>
<sequence length="249" mass="27915">MPAFAIIVPCRLESTRFPRKLLHPIKGKPLVLWVAERIAAQAPDYPLWFAVDHELLAECIEGAGFRAIMTDRKHQSGTDRLAEANRTVRASYVLNVQADEPLVTGAQLQALARLIQGTCPMATLATPFKRIVDFYNTNQVKVVMSETGRALYFSRSRMPYSRDLGLTIDDAWVQANPCFKHLGLYAYRADFLENFVRLAPGKLEQIEKLEQLRALENGYPIAIGVTDDPTIGVDTPEDAKRFEQALEAP</sequence>
<dbReference type="OrthoDB" id="9815559at2"/>
<dbReference type="GO" id="GO:0008690">
    <property type="term" value="F:3-deoxy-manno-octulosonate cytidylyltransferase activity"/>
    <property type="evidence" value="ECO:0007669"/>
    <property type="project" value="UniProtKB-EC"/>
</dbReference>
<proteinExistence type="predicted"/>
<dbReference type="STRING" id="1838286.Verru16b_00743"/>
<keyword evidence="2 4" id="KW-0548">Nucleotidyltransferase</keyword>
<dbReference type="InterPro" id="IPR029044">
    <property type="entry name" value="Nucleotide-diphossugar_trans"/>
</dbReference>
<keyword evidence="5" id="KW-1185">Reference proteome</keyword>
<dbReference type="Proteomes" id="UP000095228">
    <property type="component" value="Chromosome"/>
</dbReference>
<dbReference type="CDD" id="cd02517">
    <property type="entry name" value="CMP-KDO-Synthetase"/>
    <property type="match status" value="1"/>
</dbReference>
<reference evidence="4 5" key="1">
    <citation type="submission" date="2016-06" db="EMBL/GenBank/DDBJ databases">
        <title>Three novel species with peptidoglycan cell walls form the new genus Lacunisphaera gen. nov. in the family Opitutaceae of the verrucomicrobial subdivision 4.</title>
        <authorList>
            <person name="Rast P."/>
            <person name="Gloeckner I."/>
            <person name="Jogler M."/>
            <person name="Boedeker C."/>
            <person name="Jeske O."/>
            <person name="Wiegand S."/>
            <person name="Reinhardt R."/>
            <person name="Schumann P."/>
            <person name="Rohde M."/>
            <person name="Spring S."/>
            <person name="Gloeckner F.O."/>
            <person name="Jogler C."/>
        </authorList>
    </citation>
    <scope>NUCLEOTIDE SEQUENCE [LARGE SCALE GENOMIC DNA]</scope>
    <source>
        <strain evidence="4 5">IG16b</strain>
    </source>
</reference>
<dbReference type="GO" id="GO:0005829">
    <property type="term" value="C:cytosol"/>
    <property type="evidence" value="ECO:0007669"/>
    <property type="project" value="TreeGrafter"/>
</dbReference>
<keyword evidence="3" id="KW-0448">Lipopolysaccharide biosynthesis</keyword>
<dbReference type="Gene3D" id="3.90.550.10">
    <property type="entry name" value="Spore Coat Polysaccharide Biosynthesis Protein SpsA, Chain A"/>
    <property type="match status" value="1"/>
</dbReference>
<dbReference type="PATRIC" id="fig|1838286.3.peg.749"/>
<evidence type="ECO:0000256" key="3">
    <source>
        <dbReference type="ARBA" id="ARBA00022985"/>
    </source>
</evidence>
<dbReference type="Pfam" id="PF02348">
    <property type="entry name" value="CTP_transf_3"/>
    <property type="match status" value="1"/>
</dbReference>
<gene>
    <name evidence="4" type="primary">kdsB</name>
    <name evidence="4" type="ORF">Verru16b_00743</name>
</gene>
<evidence type="ECO:0000313" key="4">
    <source>
        <dbReference type="EMBL" id="AOS43690.1"/>
    </source>
</evidence>
<evidence type="ECO:0000256" key="2">
    <source>
        <dbReference type="ARBA" id="ARBA00022695"/>
    </source>
</evidence>
<dbReference type="PANTHER" id="PTHR42866">
    <property type="entry name" value="3-DEOXY-MANNO-OCTULOSONATE CYTIDYLYLTRANSFERASE"/>
    <property type="match status" value="1"/>
</dbReference>
<evidence type="ECO:0000256" key="1">
    <source>
        <dbReference type="ARBA" id="ARBA00022679"/>
    </source>
</evidence>
<dbReference type="RefSeq" id="WP_069961019.1">
    <property type="nucleotide sequence ID" value="NZ_CP016094.1"/>
</dbReference>
<dbReference type="InterPro" id="IPR003329">
    <property type="entry name" value="Cytidylyl_trans"/>
</dbReference>
<evidence type="ECO:0000313" key="5">
    <source>
        <dbReference type="Proteomes" id="UP000095228"/>
    </source>
</evidence>
<dbReference type="NCBIfam" id="TIGR00466">
    <property type="entry name" value="kdsB"/>
    <property type="match status" value="1"/>
</dbReference>
<accession>A0A1D8AS40</accession>
<dbReference type="GO" id="GO:0009103">
    <property type="term" value="P:lipopolysaccharide biosynthetic process"/>
    <property type="evidence" value="ECO:0007669"/>
    <property type="project" value="UniProtKB-KW"/>
</dbReference>
<dbReference type="KEGG" id="obg:Verru16b_00743"/>
<dbReference type="AlphaFoldDB" id="A0A1D8AS40"/>
<protein>
    <submittedName>
        <fullName evidence="4">3-deoxy-manno-octulosonate cytidylyltransferase</fullName>
        <ecNumber evidence="4">2.7.7.38</ecNumber>
    </submittedName>
</protein>
<dbReference type="InterPro" id="IPR004528">
    <property type="entry name" value="KdsB"/>
</dbReference>
<keyword evidence="1 4" id="KW-0808">Transferase</keyword>
<dbReference type="EC" id="2.7.7.38" evidence="4"/>
<dbReference type="SUPFAM" id="SSF53448">
    <property type="entry name" value="Nucleotide-diphospho-sugar transferases"/>
    <property type="match status" value="1"/>
</dbReference>
<dbReference type="EMBL" id="CP016094">
    <property type="protein sequence ID" value="AOS43690.1"/>
    <property type="molecule type" value="Genomic_DNA"/>
</dbReference>
<name>A0A1D8AS40_9BACT</name>
<organism evidence="4 5">
    <name type="scientific">Lacunisphaera limnophila</name>
    <dbReference type="NCBI Taxonomy" id="1838286"/>
    <lineage>
        <taxon>Bacteria</taxon>
        <taxon>Pseudomonadati</taxon>
        <taxon>Verrucomicrobiota</taxon>
        <taxon>Opitutia</taxon>
        <taxon>Opitutales</taxon>
        <taxon>Opitutaceae</taxon>
        <taxon>Lacunisphaera</taxon>
    </lineage>
</organism>
<dbReference type="NCBIfam" id="NF003952">
    <property type="entry name" value="PRK05450.1-5"/>
    <property type="match status" value="1"/>
</dbReference>